<dbReference type="InterPro" id="IPR024160">
    <property type="entry name" value="BIN3_SAM-bd_dom"/>
</dbReference>
<dbReference type="PANTHER" id="PTHR12315">
    <property type="entry name" value="BICOID-INTERACTING PROTEIN RELATED"/>
    <property type="match status" value="1"/>
</dbReference>
<evidence type="ECO:0000313" key="10">
    <source>
        <dbReference type="Proteomes" id="UP000327468"/>
    </source>
</evidence>
<evidence type="ECO:0000256" key="7">
    <source>
        <dbReference type="SAM" id="MobiDB-lite"/>
    </source>
</evidence>
<dbReference type="PANTHER" id="PTHR12315:SF0">
    <property type="entry name" value="7SK SNRNA METHYLPHOSPHATE CAPPING ENZYME"/>
    <property type="match status" value="1"/>
</dbReference>
<dbReference type="GO" id="GO:0008171">
    <property type="term" value="F:O-methyltransferase activity"/>
    <property type="evidence" value="ECO:0007669"/>
    <property type="project" value="UniProtKB-UniRule"/>
</dbReference>
<feature type="domain" description="Bin3-type SAM" evidence="8">
    <location>
        <begin position="388"/>
        <end position="635"/>
    </location>
</feature>
<evidence type="ECO:0000313" key="9">
    <source>
        <dbReference type="EMBL" id="KAB5546763.1"/>
    </source>
</evidence>
<name>A0A5N5LX00_PANHP</name>
<dbReference type="Gene3D" id="3.40.50.150">
    <property type="entry name" value="Vaccinia Virus protein VP39"/>
    <property type="match status" value="1"/>
</dbReference>
<reference evidence="9 10" key="1">
    <citation type="submission" date="2019-06" db="EMBL/GenBank/DDBJ databases">
        <title>A chromosome-scale genome assembly of the striped catfish, Pangasianodon hypophthalmus.</title>
        <authorList>
            <person name="Wen M."/>
            <person name="Zahm M."/>
            <person name="Roques C."/>
            <person name="Cabau C."/>
            <person name="Klopp C."/>
            <person name="Donnadieu C."/>
            <person name="Jouanno E."/>
            <person name="Avarre J.-C."/>
            <person name="Campet M."/>
            <person name="Ha T.T.T."/>
            <person name="Dugue R."/>
            <person name="Lampietro C."/>
            <person name="Louis A."/>
            <person name="Herpin A."/>
            <person name="Echchiki A."/>
            <person name="Berthelot C."/>
            <person name="Parey E."/>
            <person name="Roest-Crollius H."/>
            <person name="Braasch I."/>
            <person name="Postlethwait J."/>
            <person name="Bobe J."/>
            <person name="Montfort J."/>
            <person name="Bouchez O."/>
            <person name="Begum T."/>
            <person name="Schartl M."/>
            <person name="Guiguen Y."/>
        </authorList>
    </citation>
    <scope>NUCLEOTIDE SEQUENCE [LARGE SCALE GENOMIC DNA]</scope>
    <source>
        <strain evidence="9 10">Indonesia</strain>
        <tissue evidence="9">Blood</tissue>
    </source>
</reference>
<dbReference type="GO" id="GO:0008173">
    <property type="term" value="F:RNA methyltransferase activity"/>
    <property type="evidence" value="ECO:0007669"/>
    <property type="project" value="UniProtKB-UniRule"/>
</dbReference>
<dbReference type="EMBL" id="VFJC01000017">
    <property type="protein sequence ID" value="KAB5546763.1"/>
    <property type="molecule type" value="Genomic_DNA"/>
</dbReference>
<comment type="caution">
    <text evidence="9">The sequence shown here is derived from an EMBL/GenBank/DDBJ whole genome shotgun (WGS) entry which is preliminary data.</text>
</comment>
<accession>A0A5N5LX00</accession>
<dbReference type="InterPro" id="IPR029063">
    <property type="entry name" value="SAM-dependent_MTases_sf"/>
</dbReference>
<evidence type="ECO:0000256" key="3">
    <source>
        <dbReference type="ARBA" id="ARBA00022679"/>
    </source>
</evidence>
<dbReference type="InterPro" id="IPR039772">
    <property type="entry name" value="Bin3-like"/>
</dbReference>
<evidence type="ECO:0000256" key="6">
    <source>
        <dbReference type="RuleBase" id="RU367087"/>
    </source>
</evidence>
<feature type="region of interest" description="Disordered" evidence="7">
    <location>
        <begin position="190"/>
        <end position="348"/>
    </location>
</feature>
<dbReference type="GO" id="GO:0040031">
    <property type="term" value="P:snRNA modification"/>
    <property type="evidence" value="ECO:0007669"/>
    <property type="project" value="TreeGrafter"/>
</dbReference>
<dbReference type="GO" id="GO:0017069">
    <property type="term" value="F:snRNA binding"/>
    <property type="evidence" value="ECO:0007669"/>
    <property type="project" value="TreeGrafter"/>
</dbReference>
<feature type="compositionally biased region" description="Basic and acidic residues" evidence="7">
    <location>
        <begin position="249"/>
        <end position="260"/>
    </location>
</feature>
<feature type="compositionally biased region" description="Polar residues" evidence="7">
    <location>
        <begin position="88"/>
        <end position="100"/>
    </location>
</feature>
<evidence type="ECO:0000259" key="8">
    <source>
        <dbReference type="PROSITE" id="PS51515"/>
    </source>
</evidence>
<dbReference type="EC" id="2.1.1.-" evidence="6"/>
<dbReference type="PROSITE" id="PS51515">
    <property type="entry name" value="BIN3_SAM"/>
    <property type="match status" value="1"/>
</dbReference>
<feature type="compositionally biased region" description="Polar residues" evidence="7">
    <location>
        <begin position="318"/>
        <end position="338"/>
    </location>
</feature>
<feature type="compositionally biased region" description="Polar residues" evidence="7">
    <location>
        <begin position="285"/>
        <end position="300"/>
    </location>
</feature>
<comment type="similarity">
    <text evidence="1 6">Belongs to the methyltransferase superfamily.</text>
</comment>
<sequence>MIEMSIDKETVLTGDGAAAILNPPPSQNLAGSVKTLSPSSLAPVSIGAPFMANMVLAEVPANPALTEETGHDEEVAETMQAKGNNKLLQAKNGIQSQAGSQKLGKRRYSMSAGFKHPGFSKRRRRANSECDPVLPSNFLLGGNIFDPLNLNSLLDEEVNRALNAETPKSSPLPSKSREPVEILIPRDITDPLNLSGKGGNANGGVLVSPLKKRRHRNRHHGGSGGHLEPAESEKAKGAEEEGALFPAHHLPEEQVEESPRPYELNTTINCRDEVVPPILPRRRSTNSAPQTGSSSSTAQPSKHRKRRRTVSRSDRLSITPTPTNKQLSLDGGRSQTFHTPIVGGTAGSHLEANHHASAQKHQRKPRRQFHYGTYSRCYGYRTPSLNVDPRLAAFRPEWFRGKKVLDIGCNVGHMTLAIAKNWSPAHILGLDIDGGVVHAARQNLRHFLSELQKQEVRQDGDAEEKHGEVETLRTFPVSFRLCRGPIAAPPLLPPAPGVFPNNVSFMKGNYLPDSDEVIMSQCAEYDVIVCLNVTRWVQLNWGDVGLQRLFRRVYAHLNPGGAFILQPQPWSSYSKRKRLTETTHRNYNSIRLKPDQFSSYLTAEVGFTSYELISTTRSCPKGPQRPIYLFHKGPASSRKSSTRRGSDTQEEERETK</sequence>
<feature type="region of interest" description="Disordered" evidence="7">
    <location>
        <begin position="88"/>
        <end position="128"/>
    </location>
</feature>
<keyword evidence="4 5" id="KW-0949">S-adenosyl-L-methionine</keyword>
<keyword evidence="3 6" id="KW-0808">Transferase</keyword>
<evidence type="ECO:0000256" key="2">
    <source>
        <dbReference type="ARBA" id="ARBA00022603"/>
    </source>
</evidence>
<dbReference type="Pfam" id="PF06859">
    <property type="entry name" value="Bin3"/>
    <property type="match status" value="1"/>
</dbReference>
<feature type="compositionally biased region" description="Basic residues" evidence="7">
    <location>
        <begin position="301"/>
        <end position="310"/>
    </location>
</feature>
<feature type="compositionally biased region" description="Basic residues" evidence="7">
    <location>
        <begin position="210"/>
        <end position="221"/>
    </location>
</feature>
<keyword evidence="2 6" id="KW-0489">Methyltransferase</keyword>
<dbReference type="AlphaFoldDB" id="A0A5N5LX00"/>
<dbReference type="GO" id="GO:0032259">
    <property type="term" value="P:methylation"/>
    <property type="evidence" value="ECO:0007669"/>
    <property type="project" value="UniProtKB-KW"/>
</dbReference>
<organism evidence="9 10">
    <name type="scientific">Pangasianodon hypophthalmus</name>
    <name type="common">Striped catfish</name>
    <name type="synonym">Helicophagus hypophthalmus</name>
    <dbReference type="NCBI Taxonomy" id="310915"/>
    <lineage>
        <taxon>Eukaryota</taxon>
        <taxon>Metazoa</taxon>
        <taxon>Chordata</taxon>
        <taxon>Craniata</taxon>
        <taxon>Vertebrata</taxon>
        <taxon>Euteleostomi</taxon>
        <taxon>Actinopterygii</taxon>
        <taxon>Neopterygii</taxon>
        <taxon>Teleostei</taxon>
        <taxon>Ostariophysi</taxon>
        <taxon>Siluriformes</taxon>
        <taxon>Pangasiidae</taxon>
        <taxon>Pangasianodon</taxon>
    </lineage>
</organism>
<evidence type="ECO:0000256" key="4">
    <source>
        <dbReference type="ARBA" id="ARBA00022691"/>
    </source>
</evidence>
<protein>
    <recommendedName>
        <fullName evidence="6">RNA methyltransferase</fullName>
        <ecNumber evidence="6">2.1.1.-</ecNumber>
    </recommendedName>
</protein>
<dbReference type="Proteomes" id="UP000327468">
    <property type="component" value="Chromosome 16"/>
</dbReference>
<dbReference type="InterPro" id="IPR010675">
    <property type="entry name" value="Bin3_C"/>
</dbReference>
<dbReference type="CDD" id="cd02440">
    <property type="entry name" value="AdoMet_MTases"/>
    <property type="match status" value="1"/>
</dbReference>
<proteinExistence type="inferred from homology"/>
<gene>
    <name evidence="9" type="ORF">PHYPO_G00075690</name>
</gene>
<feature type="compositionally biased region" description="Basic and acidic residues" evidence="7">
    <location>
        <begin position="228"/>
        <end position="239"/>
    </location>
</feature>
<evidence type="ECO:0000256" key="5">
    <source>
        <dbReference type="PROSITE-ProRule" id="PRU00848"/>
    </source>
</evidence>
<dbReference type="OrthoDB" id="10017101at2759"/>
<keyword evidence="10" id="KW-1185">Reference proteome</keyword>
<dbReference type="SUPFAM" id="SSF53335">
    <property type="entry name" value="S-adenosyl-L-methionine-dependent methyltransferases"/>
    <property type="match status" value="1"/>
</dbReference>
<feature type="region of interest" description="Disordered" evidence="7">
    <location>
        <begin position="623"/>
        <end position="656"/>
    </location>
</feature>
<evidence type="ECO:0000256" key="1">
    <source>
        <dbReference type="ARBA" id="ARBA00008361"/>
    </source>
</evidence>